<organism evidence="1 2">
    <name type="scientific">Rhizobium setariae</name>
    <dbReference type="NCBI Taxonomy" id="2801340"/>
    <lineage>
        <taxon>Bacteria</taxon>
        <taxon>Pseudomonadati</taxon>
        <taxon>Pseudomonadota</taxon>
        <taxon>Alphaproteobacteria</taxon>
        <taxon>Hyphomicrobiales</taxon>
        <taxon>Rhizobiaceae</taxon>
        <taxon>Rhizobium/Agrobacterium group</taxon>
        <taxon>Rhizobium</taxon>
    </lineage>
</organism>
<gene>
    <name evidence="1" type="ORF">JJB09_25565</name>
</gene>
<dbReference type="Proteomes" id="UP000633219">
    <property type="component" value="Unassembled WGS sequence"/>
</dbReference>
<name>A0A937CR49_9HYPH</name>
<comment type="caution">
    <text evidence="1">The sequence shown here is derived from an EMBL/GenBank/DDBJ whole genome shotgun (WGS) entry which is preliminary data.</text>
</comment>
<dbReference type="EMBL" id="JAEQNC010000023">
    <property type="protein sequence ID" value="MBL0375384.1"/>
    <property type="molecule type" value="Genomic_DNA"/>
</dbReference>
<evidence type="ECO:0000313" key="2">
    <source>
        <dbReference type="Proteomes" id="UP000633219"/>
    </source>
</evidence>
<sequence>MIETISAISGLQEQVREVICKWASDSARREVFVEDILADSAGSNLLAGDERPVMTKDPIAKIKALLGRAEDIMVEEIDMIIRNIKKHLIEEPHASAAGHSMRISAESFEFYDCPSDYWRDHDSYYGVAFYHDFDDTDTLAWVHDLFVRFRGEIGQMLLLCAINPGGQSLSLRDSRLGRLLDNPPVRIRLPDQAFRACDSLYQRGLRRRRHVIRRQFAGLIEKFSAFPEFFIGKRYLHVGWSGITFSDEEVPEFSGISILLPYHLRCGAFVNAVLDEAPASFEVLIDWACMTDPGKVPQVAAYDLSRAFEYPRSRRHLGAFADLVDLVIDV</sequence>
<protein>
    <submittedName>
        <fullName evidence="1">Uncharacterized protein</fullName>
    </submittedName>
</protein>
<reference evidence="1" key="1">
    <citation type="submission" date="2021-01" db="EMBL/GenBank/DDBJ databases">
        <title>Rhizobium sp. strain KVB221 16S ribosomal RNA gene Genome sequencing and assembly.</title>
        <authorList>
            <person name="Kang M."/>
        </authorList>
    </citation>
    <scope>NUCLEOTIDE SEQUENCE</scope>
    <source>
        <strain evidence="1">KVB221</strain>
    </source>
</reference>
<proteinExistence type="predicted"/>
<dbReference type="AlphaFoldDB" id="A0A937CR49"/>
<accession>A0A937CR49</accession>
<evidence type="ECO:0000313" key="1">
    <source>
        <dbReference type="EMBL" id="MBL0375384.1"/>
    </source>
</evidence>
<keyword evidence="2" id="KW-1185">Reference proteome</keyword>
<dbReference type="RefSeq" id="WP_201663931.1">
    <property type="nucleotide sequence ID" value="NZ_JAEQNC010000023.1"/>
</dbReference>